<gene>
    <name evidence="7" type="ORF">GCM10011398_17430</name>
</gene>
<evidence type="ECO:0000256" key="2">
    <source>
        <dbReference type="ARBA" id="ARBA00010488"/>
    </source>
</evidence>
<organism evidence="7 8">
    <name type="scientific">Virgibacillus oceani</name>
    <dbReference type="NCBI Taxonomy" id="1479511"/>
    <lineage>
        <taxon>Bacteria</taxon>
        <taxon>Bacillati</taxon>
        <taxon>Bacillota</taxon>
        <taxon>Bacilli</taxon>
        <taxon>Bacillales</taxon>
        <taxon>Bacillaceae</taxon>
        <taxon>Virgibacillus</taxon>
    </lineage>
</organism>
<name>A0A917HAN7_9BACI</name>
<evidence type="ECO:0000313" key="8">
    <source>
        <dbReference type="Proteomes" id="UP000622860"/>
    </source>
</evidence>
<reference evidence="7" key="2">
    <citation type="submission" date="2020-09" db="EMBL/GenBank/DDBJ databases">
        <authorList>
            <person name="Sun Q."/>
            <person name="Zhou Y."/>
        </authorList>
    </citation>
    <scope>NUCLEOTIDE SEQUENCE</scope>
    <source>
        <strain evidence="7">CGMCC 1.12754</strain>
    </source>
</reference>
<dbReference type="PANTHER" id="PTHR37316:SF1">
    <property type="entry name" value="TEICHOIC ACID GLYCEROL-PHOSPHATE PRIMASE"/>
    <property type="match status" value="1"/>
</dbReference>
<dbReference type="AlphaFoldDB" id="A0A917HAN7"/>
<dbReference type="InterPro" id="IPR007554">
    <property type="entry name" value="Glycerophosphate_synth"/>
</dbReference>
<keyword evidence="8" id="KW-1185">Reference proteome</keyword>
<dbReference type="SUPFAM" id="SSF53756">
    <property type="entry name" value="UDP-Glycosyltransferase/glycogen phosphorylase"/>
    <property type="match status" value="1"/>
</dbReference>
<evidence type="ECO:0000256" key="3">
    <source>
        <dbReference type="ARBA" id="ARBA00022475"/>
    </source>
</evidence>
<dbReference type="InterPro" id="IPR043148">
    <property type="entry name" value="TagF_C"/>
</dbReference>
<sequence length="342" mass="39795">MYTLKELEKQTDERFLIIKTPKCMVNFEGVSNGTVLNFTTPIHWIQSVYHLATARIIFIDNYYGILSKTNFRNNVLCIQLWHAAGAVKKFGLQDPSLKYRSKRANRRIRKVYQRFTHVIVGTEKMAAIFQQSFGISDEGVIRSGIPRTDFFYNTVGKQIVKKKLLHQIPVINNKIVILYAPTFRDNDPNSTEIAIDVRKYCDALCDDYVLLLRLHPSIKHDFHNEFPGIVYDVSTIPDVNHLLVITDILITDYSSIPFEFSLLERPMIFFAYDLERYERTRGFWEDYEKLVPGPVVKNTDDLIEVIEEGHFDMQRVREFAALWNQYSTGTSSKQLIKAIYEG</sequence>
<dbReference type="RefSeq" id="WP_188455000.1">
    <property type="nucleotide sequence ID" value="NZ_BMFR01000005.1"/>
</dbReference>
<dbReference type="EMBL" id="BMFR01000005">
    <property type="protein sequence ID" value="GGG73478.1"/>
    <property type="molecule type" value="Genomic_DNA"/>
</dbReference>
<keyword evidence="6" id="KW-0472">Membrane</keyword>
<evidence type="ECO:0000256" key="4">
    <source>
        <dbReference type="ARBA" id="ARBA00022679"/>
    </source>
</evidence>
<evidence type="ECO:0000256" key="5">
    <source>
        <dbReference type="ARBA" id="ARBA00022944"/>
    </source>
</evidence>
<dbReference type="PANTHER" id="PTHR37316">
    <property type="entry name" value="TEICHOIC ACID GLYCEROL-PHOSPHATE PRIMASE"/>
    <property type="match status" value="1"/>
</dbReference>
<proteinExistence type="inferred from homology"/>
<dbReference type="InterPro" id="IPR043149">
    <property type="entry name" value="TagF_N"/>
</dbReference>
<reference evidence="7" key="1">
    <citation type="journal article" date="2014" name="Int. J. Syst. Evol. Microbiol.">
        <title>Complete genome sequence of Corynebacterium casei LMG S-19264T (=DSM 44701T), isolated from a smear-ripened cheese.</title>
        <authorList>
            <consortium name="US DOE Joint Genome Institute (JGI-PGF)"/>
            <person name="Walter F."/>
            <person name="Albersmeier A."/>
            <person name="Kalinowski J."/>
            <person name="Ruckert C."/>
        </authorList>
    </citation>
    <scope>NUCLEOTIDE SEQUENCE</scope>
    <source>
        <strain evidence="7">CGMCC 1.12754</strain>
    </source>
</reference>
<dbReference type="Gene3D" id="3.40.50.11820">
    <property type="match status" value="1"/>
</dbReference>
<evidence type="ECO:0000313" key="7">
    <source>
        <dbReference type="EMBL" id="GGG73478.1"/>
    </source>
</evidence>
<accession>A0A917HAN7</accession>
<protein>
    <recommendedName>
        <fullName evidence="9">CDP-glycerol:glycerophosphate glycerophosphotransferase</fullName>
    </recommendedName>
</protein>
<dbReference type="GO" id="GO:0047355">
    <property type="term" value="F:CDP-glycerol glycerophosphotransferase activity"/>
    <property type="evidence" value="ECO:0007669"/>
    <property type="project" value="InterPro"/>
</dbReference>
<comment type="subcellular location">
    <subcellularLocation>
        <location evidence="1">Cell membrane</location>
        <topology evidence="1">Peripheral membrane protein</topology>
    </subcellularLocation>
</comment>
<dbReference type="GO" id="GO:0019350">
    <property type="term" value="P:teichoic acid biosynthetic process"/>
    <property type="evidence" value="ECO:0007669"/>
    <property type="project" value="UniProtKB-KW"/>
</dbReference>
<evidence type="ECO:0000256" key="1">
    <source>
        <dbReference type="ARBA" id="ARBA00004202"/>
    </source>
</evidence>
<comment type="caution">
    <text evidence="7">The sequence shown here is derived from an EMBL/GenBank/DDBJ whole genome shotgun (WGS) entry which is preliminary data.</text>
</comment>
<keyword evidence="4" id="KW-0808">Transferase</keyword>
<dbReference type="Proteomes" id="UP000622860">
    <property type="component" value="Unassembled WGS sequence"/>
</dbReference>
<keyword evidence="3" id="KW-1003">Cell membrane</keyword>
<dbReference type="Gene3D" id="3.40.50.12580">
    <property type="match status" value="1"/>
</dbReference>
<comment type="similarity">
    <text evidence="2">Belongs to the CDP-glycerol glycerophosphotransferase family.</text>
</comment>
<dbReference type="GO" id="GO:0005886">
    <property type="term" value="C:plasma membrane"/>
    <property type="evidence" value="ECO:0007669"/>
    <property type="project" value="UniProtKB-SubCell"/>
</dbReference>
<keyword evidence="5" id="KW-0777">Teichoic acid biosynthesis</keyword>
<evidence type="ECO:0000256" key="6">
    <source>
        <dbReference type="ARBA" id="ARBA00023136"/>
    </source>
</evidence>
<evidence type="ECO:0008006" key="9">
    <source>
        <dbReference type="Google" id="ProtNLM"/>
    </source>
</evidence>
<dbReference type="InterPro" id="IPR051612">
    <property type="entry name" value="Teichoic_Acid_Biosynth"/>
</dbReference>
<dbReference type="Pfam" id="PF04464">
    <property type="entry name" value="Glyphos_transf"/>
    <property type="match status" value="1"/>
</dbReference>